<name>A0A5C3LXC2_9AGAR</name>
<dbReference type="EMBL" id="ML213612">
    <property type="protein sequence ID" value="TFK36766.1"/>
    <property type="molecule type" value="Genomic_DNA"/>
</dbReference>
<dbReference type="AlphaFoldDB" id="A0A5C3LXC2"/>
<dbReference type="Proteomes" id="UP000308652">
    <property type="component" value="Unassembled WGS sequence"/>
</dbReference>
<organism evidence="1 2">
    <name type="scientific">Crucibulum laeve</name>
    <dbReference type="NCBI Taxonomy" id="68775"/>
    <lineage>
        <taxon>Eukaryota</taxon>
        <taxon>Fungi</taxon>
        <taxon>Dikarya</taxon>
        <taxon>Basidiomycota</taxon>
        <taxon>Agaricomycotina</taxon>
        <taxon>Agaricomycetes</taxon>
        <taxon>Agaricomycetidae</taxon>
        <taxon>Agaricales</taxon>
        <taxon>Agaricineae</taxon>
        <taxon>Nidulariaceae</taxon>
        <taxon>Crucibulum</taxon>
    </lineage>
</organism>
<proteinExistence type="predicted"/>
<gene>
    <name evidence="1" type="ORF">BDQ12DRAFT_667634</name>
</gene>
<evidence type="ECO:0000313" key="1">
    <source>
        <dbReference type="EMBL" id="TFK36766.1"/>
    </source>
</evidence>
<sequence length="213" mass="23506">MAGWNVWVDCTFSQAVVSAIYSFHASVSTFAEFWNNSFLQHENILPLSHHQIWTVFVQETIWQVAYGSNTSLELLDDIITGDDPAAVVGVDENQQVLILTGDNADLAAQDAAQAWLEAENAIDIDDSFSEFEDSPVKLVVLDGIVMGPKHCVFENCTQSIAKLAVVQKQKILKLVKSIITIGIHILLDLAPLSDWIPSDSKQNPWTVLGVQLD</sequence>
<dbReference type="OrthoDB" id="2527272at2759"/>
<keyword evidence="2" id="KW-1185">Reference proteome</keyword>
<evidence type="ECO:0000313" key="2">
    <source>
        <dbReference type="Proteomes" id="UP000308652"/>
    </source>
</evidence>
<accession>A0A5C3LXC2</accession>
<reference evidence="1 2" key="1">
    <citation type="journal article" date="2019" name="Nat. Ecol. Evol.">
        <title>Megaphylogeny resolves global patterns of mushroom evolution.</title>
        <authorList>
            <person name="Varga T."/>
            <person name="Krizsan K."/>
            <person name="Foldi C."/>
            <person name="Dima B."/>
            <person name="Sanchez-Garcia M."/>
            <person name="Sanchez-Ramirez S."/>
            <person name="Szollosi G.J."/>
            <person name="Szarkandi J.G."/>
            <person name="Papp V."/>
            <person name="Albert L."/>
            <person name="Andreopoulos W."/>
            <person name="Angelini C."/>
            <person name="Antonin V."/>
            <person name="Barry K.W."/>
            <person name="Bougher N.L."/>
            <person name="Buchanan P."/>
            <person name="Buyck B."/>
            <person name="Bense V."/>
            <person name="Catcheside P."/>
            <person name="Chovatia M."/>
            <person name="Cooper J."/>
            <person name="Damon W."/>
            <person name="Desjardin D."/>
            <person name="Finy P."/>
            <person name="Geml J."/>
            <person name="Haridas S."/>
            <person name="Hughes K."/>
            <person name="Justo A."/>
            <person name="Karasinski D."/>
            <person name="Kautmanova I."/>
            <person name="Kiss B."/>
            <person name="Kocsube S."/>
            <person name="Kotiranta H."/>
            <person name="LaButti K.M."/>
            <person name="Lechner B.E."/>
            <person name="Liimatainen K."/>
            <person name="Lipzen A."/>
            <person name="Lukacs Z."/>
            <person name="Mihaltcheva S."/>
            <person name="Morgado L.N."/>
            <person name="Niskanen T."/>
            <person name="Noordeloos M.E."/>
            <person name="Ohm R.A."/>
            <person name="Ortiz-Santana B."/>
            <person name="Ovrebo C."/>
            <person name="Racz N."/>
            <person name="Riley R."/>
            <person name="Savchenko A."/>
            <person name="Shiryaev A."/>
            <person name="Soop K."/>
            <person name="Spirin V."/>
            <person name="Szebenyi C."/>
            <person name="Tomsovsky M."/>
            <person name="Tulloss R.E."/>
            <person name="Uehling J."/>
            <person name="Grigoriev I.V."/>
            <person name="Vagvolgyi C."/>
            <person name="Papp T."/>
            <person name="Martin F.M."/>
            <person name="Miettinen O."/>
            <person name="Hibbett D.S."/>
            <person name="Nagy L.G."/>
        </authorList>
    </citation>
    <scope>NUCLEOTIDE SEQUENCE [LARGE SCALE GENOMIC DNA]</scope>
    <source>
        <strain evidence="1 2">CBS 166.37</strain>
    </source>
</reference>
<dbReference type="STRING" id="68775.A0A5C3LXC2"/>
<protein>
    <submittedName>
        <fullName evidence="1">Uncharacterized protein</fullName>
    </submittedName>
</protein>